<dbReference type="RefSeq" id="WP_284824539.1">
    <property type="nucleotide sequence ID" value="NZ_CP126969.1"/>
</dbReference>
<feature type="domain" description="Helicase superfamily 3 single-stranded DNA/RNA virus" evidence="1">
    <location>
        <begin position="260"/>
        <end position="358"/>
    </location>
</feature>
<evidence type="ECO:0000259" key="1">
    <source>
        <dbReference type="Pfam" id="PF00910"/>
    </source>
</evidence>
<dbReference type="Proteomes" id="UP001225598">
    <property type="component" value="Chromosome"/>
</dbReference>
<evidence type="ECO:0000313" key="2">
    <source>
        <dbReference type="EMBL" id="WIM67441.1"/>
    </source>
</evidence>
<dbReference type="Pfam" id="PF00910">
    <property type="entry name" value="RNA_helicase"/>
    <property type="match status" value="1"/>
</dbReference>
<sequence length="481" mass="53373">MLLTMSLAVVVVAKQENNPTSIGLAQQLDPSYWTWAADDPSGAALLQQGAGAILSYLVERLEAIGCEVIEAYGIVHDRDEREVWSDAEKALVVEPKPDHLHAVIKFASRAKSAPLDRLAFGIGVEPQYVEKPGRGRYAFDNMLSYLTHVKYADKHQYAPSEVATVRGPDYLGIDAQRRETWLKGRAHVKKKVVAENFEDMRERVLQGEITRDQIMLTDGLFDIYSRHQREIDDALSAYGQRRAYRAAAKLRAGAFSTHVVFVHGDAGIGKTRFATDFITEAINAANAHGERWQVYRAATGNPLDDWRGEEVLLLDDLRASAMDANDWLLLLDPYNASPAKARYKNKGEVAPRLIVMTATIEPVEFFYYARQKGNVDEALDQFIRRLASVVKVFRADDINRYLVQHIGKIEPYEWHQCSVPVAAHTPGMYGNAYHQNAGSRELTYGPETSAEHDADGAVAELLGGLAVRSPDVPLALIGGAA</sequence>
<dbReference type="EMBL" id="CP126969">
    <property type="protein sequence ID" value="WIM67441.1"/>
    <property type="molecule type" value="Genomic_DNA"/>
</dbReference>
<name>A0ABY8VCS0_9CORY</name>
<gene>
    <name evidence="2" type="ORF">QP027_10095</name>
</gene>
<proteinExistence type="predicted"/>
<organism evidence="2 3">
    <name type="scientific">Corynebacterium breve</name>
    <dbReference type="NCBI Taxonomy" id="3049799"/>
    <lineage>
        <taxon>Bacteria</taxon>
        <taxon>Bacillati</taxon>
        <taxon>Actinomycetota</taxon>
        <taxon>Actinomycetes</taxon>
        <taxon>Mycobacteriales</taxon>
        <taxon>Corynebacteriaceae</taxon>
        <taxon>Corynebacterium</taxon>
    </lineage>
</organism>
<dbReference type="Gene3D" id="3.40.1310.30">
    <property type="match status" value="1"/>
</dbReference>
<keyword evidence="3" id="KW-1185">Reference proteome</keyword>
<dbReference type="InterPro" id="IPR000605">
    <property type="entry name" value="Helicase_SF3_ssDNA/RNA_vir"/>
</dbReference>
<protein>
    <submittedName>
        <fullName evidence="2">Rep family protein</fullName>
    </submittedName>
</protein>
<reference evidence="2 3" key="1">
    <citation type="submission" date="2023-05" db="EMBL/GenBank/DDBJ databases">
        <title>Corynebacterium suedekumii sp. nov. and Corynebacterium breve sp. nov. isolated from raw cow's milk.</title>
        <authorList>
            <person name="Baer M.K."/>
            <person name="Mehl L."/>
            <person name="Hellmuth R."/>
            <person name="Marke G."/>
            <person name="Lipski A."/>
        </authorList>
    </citation>
    <scope>NUCLEOTIDE SEQUENCE [LARGE SCALE GENOMIC DNA]</scope>
    <source>
        <strain evidence="2 3">R4</strain>
    </source>
</reference>
<evidence type="ECO:0000313" key="3">
    <source>
        <dbReference type="Proteomes" id="UP001225598"/>
    </source>
</evidence>
<accession>A0ABY8VCS0</accession>